<dbReference type="EMBL" id="OX459956">
    <property type="protein sequence ID" value="CAI9161795.1"/>
    <property type="molecule type" value="Genomic_DNA"/>
</dbReference>
<protein>
    <submittedName>
        <fullName evidence="2">Uncharacterized protein</fullName>
    </submittedName>
</protein>
<evidence type="ECO:0000313" key="2">
    <source>
        <dbReference type="EMBL" id="CAI9161795.1"/>
    </source>
</evidence>
<feature type="region of interest" description="Disordered" evidence="1">
    <location>
        <begin position="87"/>
        <end position="112"/>
    </location>
</feature>
<feature type="compositionally biased region" description="Polar residues" evidence="1">
    <location>
        <begin position="90"/>
        <end position="103"/>
    </location>
</feature>
<organism evidence="2 3">
    <name type="scientific">Rangifer tarandus platyrhynchus</name>
    <name type="common">Svalbard reindeer</name>
    <dbReference type="NCBI Taxonomy" id="3082113"/>
    <lineage>
        <taxon>Eukaryota</taxon>
        <taxon>Metazoa</taxon>
        <taxon>Chordata</taxon>
        <taxon>Craniata</taxon>
        <taxon>Vertebrata</taxon>
        <taxon>Euteleostomi</taxon>
        <taxon>Mammalia</taxon>
        <taxon>Eutheria</taxon>
        <taxon>Laurasiatheria</taxon>
        <taxon>Artiodactyla</taxon>
        <taxon>Ruminantia</taxon>
        <taxon>Pecora</taxon>
        <taxon>Cervidae</taxon>
        <taxon>Odocoileinae</taxon>
        <taxon>Rangifer</taxon>
    </lineage>
</organism>
<gene>
    <name evidence="2" type="ORF">MRATA1EN1_LOCUS10757</name>
</gene>
<reference evidence="2" key="1">
    <citation type="submission" date="2023-04" db="EMBL/GenBank/DDBJ databases">
        <authorList>
            <consortium name="ELIXIR-Norway"/>
        </authorList>
    </citation>
    <scope>NUCLEOTIDE SEQUENCE [LARGE SCALE GENOMIC DNA]</scope>
</reference>
<proteinExistence type="predicted"/>
<feature type="region of interest" description="Disordered" evidence="1">
    <location>
        <begin position="1"/>
        <end position="42"/>
    </location>
</feature>
<sequence length="112" mass="12627">MSIPDVRAEASASSPVRSRRLSERGDMRTRAPPDVRAHTQTRALPARSLLTLVPPSLCLDACAPRLWRAWRVPGGFSEFRRTATPRPFQVTVTQHPRNSNNSGQRKKGQKWQ</sequence>
<feature type="compositionally biased region" description="Basic and acidic residues" evidence="1">
    <location>
        <begin position="20"/>
        <end position="37"/>
    </location>
</feature>
<evidence type="ECO:0000256" key="1">
    <source>
        <dbReference type="SAM" id="MobiDB-lite"/>
    </source>
</evidence>
<name>A0ABN8YL35_RANTA</name>
<accession>A0ABN8YL35</accession>
<dbReference type="Proteomes" id="UP001176941">
    <property type="component" value="Chromosome 20"/>
</dbReference>
<keyword evidence="3" id="KW-1185">Reference proteome</keyword>
<evidence type="ECO:0000313" key="3">
    <source>
        <dbReference type="Proteomes" id="UP001176941"/>
    </source>
</evidence>